<dbReference type="AlphaFoldDB" id="A0A1H3S229"/>
<dbReference type="GO" id="GO:0016747">
    <property type="term" value="F:acyltransferase activity, transferring groups other than amino-acyl groups"/>
    <property type="evidence" value="ECO:0007669"/>
    <property type="project" value="InterPro"/>
</dbReference>
<sequence length="239" mass="25735">MVKADSSARSELEARGWVVIARSWGAGLTVDDASHPRLSALRDGVEPLVTVRELEPADVDAVLALDRETLDDYPGDVATAHEALTEARATPTPDHRGWGAFAHDAHLVAMTFVDIGREVVETDFTVVRRGWRGQGLGSAVKSASVLALSEQGHVRFRTGGSMDNPASIAANRAVGYERDEEWLTFVADGEGLRGRPVRADGAGRSNGDDDTDSRDPTRILRRAGRTAQLGRSVGMIVPW</sequence>
<dbReference type="STRING" id="381665.SAMN05216554_3256"/>
<evidence type="ECO:0000256" key="1">
    <source>
        <dbReference type="SAM" id="MobiDB-lite"/>
    </source>
</evidence>
<dbReference type="InterPro" id="IPR000182">
    <property type="entry name" value="GNAT_dom"/>
</dbReference>
<dbReference type="InterPro" id="IPR016181">
    <property type="entry name" value="Acyl_CoA_acyltransferase"/>
</dbReference>
<feature type="domain" description="N-acetyltransferase" evidence="2">
    <location>
        <begin position="49"/>
        <end position="198"/>
    </location>
</feature>
<accession>A0A1H3S229</accession>
<organism evidence="3 4">
    <name type="scientific">Herbiconiux ginsengi</name>
    <dbReference type="NCBI Taxonomy" id="381665"/>
    <lineage>
        <taxon>Bacteria</taxon>
        <taxon>Bacillati</taxon>
        <taxon>Actinomycetota</taxon>
        <taxon>Actinomycetes</taxon>
        <taxon>Micrococcales</taxon>
        <taxon>Microbacteriaceae</taxon>
        <taxon>Herbiconiux</taxon>
    </lineage>
</organism>
<gene>
    <name evidence="3" type="ORF">SAMN05216554_3256</name>
</gene>
<feature type="region of interest" description="Disordered" evidence="1">
    <location>
        <begin position="194"/>
        <end position="216"/>
    </location>
</feature>
<proteinExistence type="predicted"/>
<name>A0A1H3S229_9MICO</name>
<dbReference type="PROSITE" id="PS51186">
    <property type="entry name" value="GNAT"/>
    <property type="match status" value="1"/>
</dbReference>
<evidence type="ECO:0000259" key="2">
    <source>
        <dbReference type="PROSITE" id="PS51186"/>
    </source>
</evidence>
<dbReference type="Proteomes" id="UP000198891">
    <property type="component" value="Unassembled WGS sequence"/>
</dbReference>
<dbReference type="Gene3D" id="3.40.630.30">
    <property type="match status" value="1"/>
</dbReference>
<protein>
    <recommendedName>
        <fullName evidence="2">N-acetyltransferase domain-containing protein</fullName>
    </recommendedName>
</protein>
<evidence type="ECO:0000313" key="4">
    <source>
        <dbReference type="Proteomes" id="UP000198891"/>
    </source>
</evidence>
<keyword evidence="4" id="KW-1185">Reference proteome</keyword>
<dbReference type="SUPFAM" id="SSF55729">
    <property type="entry name" value="Acyl-CoA N-acyltransferases (Nat)"/>
    <property type="match status" value="1"/>
</dbReference>
<evidence type="ECO:0000313" key="3">
    <source>
        <dbReference type="EMBL" id="SDZ32123.1"/>
    </source>
</evidence>
<reference evidence="3 4" key="1">
    <citation type="submission" date="2016-10" db="EMBL/GenBank/DDBJ databases">
        <authorList>
            <person name="de Groot N.N."/>
        </authorList>
    </citation>
    <scope>NUCLEOTIDE SEQUENCE [LARGE SCALE GENOMIC DNA]</scope>
    <source>
        <strain evidence="3 4">CGMCC 4.3491</strain>
    </source>
</reference>
<dbReference type="EMBL" id="FNPZ01000003">
    <property type="protein sequence ID" value="SDZ32123.1"/>
    <property type="molecule type" value="Genomic_DNA"/>
</dbReference>